<evidence type="ECO:0000313" key="11">
    <source>
        <dbReference type="EMBL" id="AFN74999.1"/>
    </source>
</evidence>
<dbReference type="HAMAP" id="MF_01148">
    <property type="entry name" value="Lnt"/>
    <property type="match status" value="1"/>
</dbReference>
<dbReference type="Gene3D" id="3.60.110.10">
    <property type="entry name" value="Carbon-nitrogen hydrolase"/>
    <property type="match status" value="1"/>
</dbReference>
<evidence type="ECO:0000313" key="12">
    <source>
        <dbReference type="Proteomes" id="UP000009011"/>
    </source>
</evidence>
<dbReference type="CDD" id="cd07571">
    <property type="entry name" value="ALP_N-acyl_transferase"/>
    <property type="match status" value="1"/>
</dbReference>
<evidence type="ECO:0000256" key="4">
    <source>
        <dbReference type="ARBA" id="ARBA00022679"/>
    </source>
</evidence>
<feature type="transmembrane region" description="Helical" evidence="9">
    <location>
        <begin position="71"/>
        <end position="89"/>
    </location>
</feature>
<dbReference type="EMBL" id="CP003557">
    <property type="protein sequence ID" value="AFN74999.1"/>
    <property type="molecule type" value="Genomic_DNA"/>
</dbReference>
<evidence type="ECO:0000259" key="10">
    <source>
        <dbReference type="PROSITE" id="PS50263"/>
    </source>
</evidence>
<keyword evidence="6 9" id="KW-1133">Transmembrane helix</keyword>
<keyword evidence="5 9" id="KW-0812">Transmembrane</keyword>
<evidence type="ECO:0000256" key="2">
    <source>
        <dbReference type="ARBA" id="ARBA00010065"/>
    </source>
</evidence>
<evidence type="ECO:0000256" key="7">
    <source>
        <dbReference type="ARBA" id="ARBA00023136"/>
    </source>
</evidence>
<dbReference type="Pfam" id="PF00795">
    <property type="entry name" value="CN_hydrolase"/>
    <property type="match status" value="1"/>
</dbReference>
<dbReference type="KEGG" id="mro:MROS_1765"/>
<feature type="domain" description="CN hydrolase" evidence="10">
    <location>
        <begin position="236"/>
        <end position="507"/>
    </location>
</feature>
<evidence type="ECO:0000256" key="1">
    <source>
        <dbReference type="ARBA" id="ARBA00004651"/>
    </source>
</evidence>
<keyword evidence="4 9" id="KW-0808">Transferase</keyword>
<dbReference type="GO" id="GO:0005886">
    <property type="term" value="C:plasma membrane"/>
    <property type="evidence" value="ECO:0007669"/>
    <property type="project" value="UniProtKB-SubCell"/>
</dbReference>
<dbReference type="GO" id="GO:0016410">
    <property type="term" value="F:N-acyltransferase activity"/>
    <property type="evidence" value="ECO:0007669"/>
    <property type="project" value="UniProtKB-UniRule"/>
</dbReference>
<dbReference type="InterPro" id="IPR003010">
    <property type="entry name" value="C-N_Hydrolase"/>
</dbReference>
<feature type="transmembrane region" description="Helical" evidence="9">
    <location>
        <begin position="95"/>
        <end position="120"/>
    </location>
</feature>
<feature type="transmembrane region" description="Helical" evidence="9">
    <location>
        <begin position="24"/>
        <end position="50"/>
    </location>
</feature>
<feature type="transmembrane region" description="Helical" evidence="9">
    <location>
        <begin position="517"/>
        <end position="536"/>
    </location>
</feature>
<comment type="pathway">
    <text evidence="9">Protein modification; lipoprotein biosynthesis (N-acyl transfer).</text>
</comment>
<protein>
    <recommendedName>
        <fullName evidence="9">Apolipoprotein N-acyltransferase</fullName>
        <shortName evidence="9">ALP N-acyltransferase</shortName>
        <ecNumber evidence="9">2.3.1.269</ecNumber>
    </recommendedName>
</protein>
<dbReference type="AlphaFoldDB" id="I6ZSJ4"/>
<accession>I6ZSJ4</accession>
<dbReference type="InterPro" id="IPR036526">
    <property type="entry name" value="C-N_Hydrolase_sf"/>
</dbReference>
<evidence type="ECO:0000256" key="6">
    <source>
        <dbReference type="ARBA" id="ARBA00022989"/>
    </source>
</evidence>
<sequence length="546" mass="62709">MKIFKKYRAVLTPRQKSALKKERLMVIFSGLLLGLSFPPFPVPVFIFFAFIPYLKVIENRNSLGEINRISYLMNFVFSLVTLYWVGSWTKEADPFLMISGALLLFVNPALYLIPSTLYYFSKKTFGKKISLLLFPFFWLAFEFLYSVTDLRFPWLALGNGVVKFNYFIQIADIVGAYGLTLIILFINVFIYLSIKERGRNKKLFVYYSTAASLVFIAVIVYGSLKVSSYEKSGKKIKVGLIQPDFNPWKKWEAGNLDEQLEIYLKLSEKAARENAKLIVWPESALPVYLLSGNYENEVRKIHEFCDRNNVYLMTGMPDINFFYEDDTVPEDAKQTAGGIKYTSYNSILFFSPFKRDVEKYAKIMLVPFGERVPFLEELPLLDKLITWQVGISSWNVGKEIKIFEPNKYFKVAGVICIESIYPYFVSKFVDKGADLLVVVTNDSWYGYSSGPFQHKEFAQLRAVENRRAVVRAANGGISCIIDPLGRTISQTGLFERTYLAGNAELRNDKTFFTSYPLLFPSISLMISGIVFVMFLIKRVIKNEKSN</sequence>
<dbReference type="NCBIfam" id="TIGR00546">
    <property type="entry name" value="lnt"/>
    <property type="match status" value="1"/>
</dbReference>
<evidence type="ECO:0000256" key="5">
    <source>
        <dbReference type="ARBA" id="ARBA00022692"/>
    </source>
</evidence>
<feature type="transmembrane region" description="Helical" evidence="9">
    <location>
        <begin position="167"/>
        <end position="192"/>
    </location>
</feature>
<dbReference type="PANTHER" id="PTHR38686:SF1">
    <property type="entry name" value="APOLIPOPROTEIN N-ACYLTRANSFERASE"/>
    <property type="match status" value="1"/>
</dbReference>
<feature type="transmembrane region" description="Helical" evidence="9">
    <location>
        <begin position="129"/>
        <end position="147"/>
    </location>
</feature>
<gene>
    <name evidence="9" type="primary">lnt</name>
    <name evidence="11" type="ordered locus">MROS_1765</name>
</gene>
<dbReference type="eggNOG" id="COG0815">
    <property type="taxonomic scope" value="Bacteria"/>
</dbReference>
<dbReference type="UniPathway" id="UPA00666"/>
<keyword evidence="8 9" id="KW-0012">Acyltransferase</keyword>
<keyword evidence="11" id="KW-0449">Lipoprotein</keyword>
<comment type="subcellular location">
    <subcellularLocation>
        <location evidence="1">Cell membrane</location>
        <topology evidence="1">Multi-pass membrane protein</topology>
    </subcellularLocation>
</comment>
<comment type="function">
    <text evidence="9">Catalyzes the phospholipid dependent N-acylation of the N-terminal cysteine of apolipoprotein, the last step in lipoprotein maturation.</text>
</comment>
<evidence type="ECO:0000256" key="8">
    <source>
        <dbReference type="ARBA" id="ARBA00023315"/>
    </source>
</evidence>
<dbReference type="InterPro" id="IPR045378">
    <property type="entry name" value="LNT_N"/>
</dbReference>
<feature type="transmembrane region" description="Helical" evidence="9">
    <location>
        <begin position="204"/>
        <end position="224"/>
    </location>
</feature>
<comment type="similarity">
    <text evidence="2 9">Belongs to the CN hydrolase family. Apolipoprotein N-acyltransferase subfamily.</text>
</comment>
<dbReference type="Proteomes" id="UP000009011">
    <property type="component" value="Chromosome"/>
</dbReference>
<dbReference type="GO" id="GO:0042158">
    <property type="term" value="P:lipoprotein biosynthetic process"/>
    <property type="evidence" value="ECO:0007669"/>
    <property type="project" value="UniProtKB-UniRule"/>
</dbReference>
<organism evidence="11 12">
    <name type="scientific">Melioribacter roseus (strain DSM 23840 / JCM 17771 / VKM B-2668 / P3M-2)</name>
    <dbReference type="NCBI Taxonomy" id="1191523"/>
    <lineage>
        <taxon>Bacteria</taxon>
        <taxon>Pseudomonadati</taxon>
        <taxon>Ignavibacteriota</taxon>
        <taxon>Ignavibacteria</taxon>
        <taxon>Ignavibacteriales</taxon>
        <taxon>Melioribacteraceae</taxon>
        <taxon>Melioribacter</taxon>
    </lineage>
</organism>
<dbReference type="PROSITE" id="PS50263">
    <property type="entry name" value="CN_HYDROLASE"/>
    <property type="match status" value="1"/>
</dbReference>
<dbReference type="STRING" id="1191523.MROS_1765"/>
<dbReference type="HOGENOM" id="CLU_019563_1_2_10"/>
<comment type="catalytic activity">
    <reaction evidence="9">
        <text>N-terminal S-1,2-diacyl-sn-glyceryl-L-cysteinyl-[lipoprotein] + a glycerophospholipid = N-acyl-S-1,2-diacyl-sn-glyceryl-L-cysteinyl-[lipoprotein] + a 2-acyl-sn-glycero-3-phospholipid + H(+)</text>
        <dbReference type="Rhea" id="RHEA:48228"/>
        <dbReference type="Rhea" id="RHEA-COMP:14681"/>
        <dbReference type="Rhea" id="RHEA-COMP:14684"/>
        <dbReference type="ChEBI" id="CHEBI:15378"/>
        <dbReference type="ChEBI" id="CHEBI:136912"/>
        <dbReference type="ChEBI" id="CHEBI:140656"/>
        <dbReference type="ChEBI" id="CHEBI:140657"/>
        <dbReference type="ChEBI" id="CHEBI:140660"/>
        <dbReference type="EC" id="2.3.1.269"/>
    </reaction>
</comment>
<keyword evidence="3 9" id="KW-1003">Cell membrane</keyword>
<proteinExistence type="inferred from homology"/>
<keyword evidence="7 9" id="KW-0472">Membrane</keyword>
<dbReference type="OrthoDB" id="9804277at2"/>
<reference evidence="11 12" key="1">
    <citation type="journal article" date="2013" name="PLoS ONE">
        <title>Genomic analysis of Melioribacter roseus, facultatively anaerobic organotrophic bacterium representing a novel deep lineage within Bacteriodetes/Chlorobi group.</title>
        <authorList>
            <person name="Kadnikov V.V."/>
            <person name="Mardanov A.V."/>
            <person name="Podosokorskaya O.A."/>
            <person name="Gavrilov S.N."/>
            <person name="Kublanov I.V."/>
            <person name="Beletsky A.V."/>
            <person name="Bonch-Osmolovskaya E.A."/>
            <person name="Ravin N.V."/>
        </authorList>
    </citation>
    <scope>NUCLEOTIDE SEQUENCE [LARGE SCALE GENOMIC DNA]</scope>
    <source>
        <strain evidence="12">JCM 17771 / P3M-2</strain>
    </source>
</reference>
<dbReference type="InterPro" id="IPR004563">
    <property type="entry name" value="Apolipo_AcylTrfase"/>
</dbReference>
<dbReference type="SUPFAM" id="SSF56317">
    <property type="entry name" value="Carbon-nitrogen hydrolase"/>
    <property type="match status" value="1"/>
</dbReference>
<name>I6ZSJ4_MELRP</name>
<dbReference type="Pfam" id="PF20154">
    <property type="entry name" value="LNT_N"/>
    <property type="match status" value="1"/>
</dbReference>
<dbReference type="PANTHER" id="PTHR38686">
    <property type="entry name" value="APOLIPOPROTEIN N-ACYLTRANSFERASE"/>
    <property type="match status" value="1"/>
</dbReference>
<dbReference type="EC" id="2.3.1.269" evidence="9"/>
<evidence type="ECO:0000256" key="3">
    <source>
        <dbReference type="ARBA" id="ARBA00022475"/>
    </source>
</evidence>
<evidence type="ECO:0000256" key="9">
    <source>
        <dbReference type="HAMAP-Rule" id="MF_01148"/>
    </source>
</evidence>
<dbReference type="RefSeq" id="WP_014856431.1">
    <property type="nucleotide sequence ID" value="NC_018178.1"/>
</dbReference>
<keyword evidence="12" id="KW-1185">Reference proteome</keyword>